<sequence length="87" mass="9766">MPVSQSAEPVGARLSSLKFLNSPALGVLLFLLFSYRPLLSSQQPSLDITTRQRRISAVANEIALRHQIQRHHLPFRSLVIPMLQHIG</sequence>
<keyword evidence="2" id="KW-1185">Reference proteome</keyword>
<dbReference type="EMBL" id="JACHVR010000001">
    <property type="protein sequence ID" value="MBB2887119.1"/>
    <property type="molecule type" value="Genomic_DNA"/>
</dbReference>
<dbReference type="Proteomes" id="UP000589818">
    <property type="component" value="Unassembled WGS sequence"/>
</dbReference>
<reference evidence="1" key="1">
    <citation type="submission" date="2020-08" db="EMBL/GenBank/DDBJ databases">
        <title>Plant associated metagenomes--Microbial community diversity and host control of community assembly across model and emerging plant ecological genomics systems.</title>
        <authorList>
            <person name="Dangl J."/>
        </authorList>
    </citation>
    <scope>NUCLEOTIDE SEQUENCE</scope>
    <source>
        <strain evidence="1">KD5</strain>
    </source>
</reference>
<evidence type="ECO:0000313" key="2">
    <source>
        <dbReference type="Proteomes" id="UP000589818"/>
    </source>
</evidence>
<gene>
    <name evidence="1" type="ORF">FHR69_002985</name>
</gene>
<proteinExistence type="predicted"/>
<evidence type="ECO:0000313" key="1">
    <source>
        <dbReference type="EMBL" id="MBB2887119.1"/>
    </source>
</evidence>
<comment type="caution">
    <text evidence="1">The sequence shown here is derived from an EMBL/GenBank/DDBJ whole genome shotgun (WGS) entry which is preliminary data.</text>
</comment>
<name>A0ACC5MEJ4_9PSED</name>
<accession>A0ACC5MEJ4</accession>
<protein>
    <submittedName>
        <fullName evidence="1">Uncharacterized protein</fullName>
    </submittedName>
</protein>
<organism evidence="1 2">
    <name type="scientific">Pseudomonas umsongensis</name>
    <dbReference type="NCBI Taxonomy" id="198618"/>
    <lineage>
        <taxon>Bacteria</taxon>
        <taxon>Pseudomonadati</taxon>
        <taxon>Pseudomonadota</taxon>
        <taxon>Gammaproteobacteria</taxon>
        <taxon>Pseudomonadales</taxon>
        <taxon>Pseudomonadaceae</taxon>
        <taxon>Pseudomonas</taxon>
    </lineage>
</organism>